<keyword evidence="2" id="KW-1185">Reference proteome</keyword>
<dbReference type="eggNOG" id="KOG0928">
    <property type="taxonomic scope" value="Eukaryota"/>
</dbReference>
<organism evidence="2">
    <name type="scientific">Selaginella moellendorffii</name>
    <name type="common">Spikemoss</name>
    <dbReference type="NCBI Taxonomy" id="88036"/>
    <lineage>
        <taxon>Eukaryota</taxon>
        <taxon>Viridiplantae</taxon>
        <taxon>Streptophyta</taxon>
        <taxon>Embryophyta</taxon>
        <taxon>Tracheophyta</taxon>
        <taxon>Lycopodiopsida</taxon>
        <taxon>Selaginellales</taxon>
        <taxon>Selaginellaceae</taxon>
        <taxon>Selaginella</taxon>
    </lineage>
</organism>
<dbReference type="STRING" id="88036.D8SQT3"/>
<evidence type="ECO:0000313" key="1">
    <source>
        <dbReference type="EMBL" id="EFJ13220.1"/>
    </source>
</evidence>
<protein>
    <recommendedName>
        <fullName evidence="3">Mon2/Sec7/BIG1-like dimerisation and cyclophilin-binding domain-containing protein</fullName>
    </recommendedName>
</protein>
<dbReference type="Proteomes" id="UP000001514">
    <property type="component" value="Unassembled WGS sequence"/>
</dbReference>
<feature type="non-terminal residue" evidence="1">
    <location>
        <position position="1"/>
    </location>
</feature>
<accession>D8SQT3</accession>
<name>D8SQT3_SELML</name>
<dbReference type="EMBL" id="GL377634">
    <property type="protein sequence ID" value="EFJ13220.1"/>
    <property type="molecule type" value="Genomic_DNA"/>
</dbReference>
<dbReference type="Gramene" id="EFJ13220">
    <property type="protein sequence ID" value="EFJ13220"/>
    <property type="gene ID" value="SELMODRAFT_15993"/>
</dbReference>
<dbReference type="InParanoid" id="D8SQT3"/>
<dbReference type="KEGG" id="smo:SELMODRAFT_15993"/>
<proteinExistence type="predicted"/>
<gene>
    <name evidence="1" type="ORF">SELMODRAFT_15993</name>
</gene>
<dbReference type="OrthoDB" id="430364at2759"/>
<dbReference type="HOGENOM" id="CLU_089772_0_0_1"/>
<sequence length="199" mass="22072">ALACMISAEVGAVLATMRRNSRWAGRYEEQLDHSLIYSLKLLRRSIFSWTKKPWNSINPCLYLAPFLDVVRSDETGAPITGTALSAVYKILTSDVFDLRTSHVDEAMHAIVESVTSCRFEVTDPASEEAVLMKILQVLLACIGGDMGAVLGHRDVCNVVNTTFRVVHQAGNKSELLQRVARHTMHELVRAIFGHLSSMD</sequence>
<evidence type="ECO:0008006" key="3">
    <source>
        <dbReference type="Google" id="ProtNLM"/>
    </source>
</evidence>
<reference evidence="1 2" key="1">
    <citation type="journal article" date="2011" name="Science">
        <title>The Selaginella genome identifies genetic changes associated with the evolution of vascular plants.</title>
        <authorList>
            <person name="Banks J.A."/>
            <person name="Nishiyama T."/>
            <person name="Hasebe M."/>
            <person name="Bowman J.L."/>
            <person name="Gribskov M."/>
            <person name="dePamphilis C."/>
            <person name="Albert V.A."/>
            <person name="Aono N."/>
            <person name="Aoyama T."/>
            <person name="Ambrose B.A."/>
            <person name="Ashton N.W."/>
            <person name="Axtell M.J."/>
            <person name="Barker E."/>
            <person name="Barker M.S."/>
            <person name="Bennetzen J.L."/>
            <person name="Bonawitz N.D."/>
            <person name="Chapple C."/>
            <person name="Cheng C."/>
            <person name="Correa L.G."/>
            <person name="Dacre M."/>
            <person name="DeBarry J."/>
            <person name="Dreyer I."/>
            <person name="Elias M."/>
            <person name="Engstrom E.M."/>
            <person name="Estelle M."/>
            <person name="Feng L."/>
            <person name="Finet C."/>
            <person name="Floyd S.K."/>
            <person name="Frommer W.B."/>
            <person name="Fujita T."/>
            <person name="Gramzow L."/>
            <person name="Gutensohn M."/>
            <person name="Harholt J."/>
            <person name="Hattori M."/>
            <person name="Heyl A."/>
            <person name="Hirai T."/>
            <person name="Hiwatashi Y."/>
            <person name="Ishikawa M."/>
            <person name="Iwata M."/>
            <person name="Karol K.G."/>
            <person name="Koehler B."/>
            <person name="Kolukisaoglu U."/>
            <person name="Kubo M."/>
            <person name="Kurata T."/>
            <person name="Lalonde S."/>
            <person name="Li K."/>
            <person name="Li Y."/>
            <person name="Litt A."/>
            <person name="Lyons E."/>
            <person name="Manning G."/>
            <person name="Maruyama T."/>
            <person name="Michael T.P."/>
            <person name="Mikami K."/>
            <person name="Miyazaki S."/>
            <person name="Morinaga S."/>
            <person name="Murata T."/>
            <person name="Mueller-Roeber B."/>
            <person name="Nelson D.R."/>
            <person name="Obara M."/>
            <person name="Oguri Y."/>
            <person name="Olmstead R.G."/>
            <person name="Onodera N."/>
            <person name="Petersen B.L."/>
            <person name="Pils B."/>
            <person name="Prigge M."/>
            <person name="Rensing S.A."/>
            <person name="Riano-Pachon D.M."/>
            <person name="Roberts A.W."/>
            <person name="Sato Y."/>
            <person name="Scheller H.V."/>
            <person name="Schulz B."/>
            <person name="Schulz C."/>
            <person name="Shakirov E.V."/>
            <person name="Shibagaki N."/>
            <person name="Shinohara N."/>
            <person name="Shippen D.E."/>
            <person name="Soerensen I."/>
            <person name="Sotooka R."/>
            <person name="Sugimoto N."/>
            <person name="Sugita M."/>
            <person name="Sumikawa N."/>
            <person name="Tanurdzic M."/>
            <person name="Theissen G."/>
            <person name="Ulvskov P."/>
            <person name="Wakazuki S."/>
            <person name="Weng J.K."/>
            <person name="Willats W.W."/>
            <person name="Wipf D."/>
            <person name="Wolf P.G."/>
            <person name="Yang L."/>
            <person name="Zimmer A.D."/>
            <person name="Zhu Q."/>
            <person name="Mitros T."/>
            <person name="Hellsten U."/>
            <person name="Loque D."/>
            <person name="Otillar R."/>
            <person name="Salamov A."/>
            <person name="Schmutz J."/>
            <person name="Shapiro H."/>
            <person name="Lindquist E."/>
            <person name="Lucas S."/>
            <person name="Rokhsar D."/>
            <person name="Grigoriev I.V."/>
        </authorList>
    </citation>
    <scope>NUCLEOTIDE SEQUENCE [LARGE SCALE GENOMIC DNA]</scope>
</reference>
<feature type="non-terminal residue" evidence="1">
    <location>
        <position position="199"/>
    </location>
</feature>
<evidence type="ECO:0000313" key="2">
    <source>
        <dbReference type="Proteomes" id="UP000001514"/>
    </source>
</evidence>
<dbReference type="AlphaFoldDB" id="D8SQT3"/>